<accession>A0ABN6VJ42</accession>
<dbReference type="Proteomes" id="UP001317629">
    <property type="component" value="Chromosome"/>
</dbReference>
<proteinExistence type="predicted"/>
<organism evidence="2 3">
    <name type="scientific">Methylocystis iwaonis</name>
    <dbReference type="NCBI Taxonomy" id="2885079"/>
    <lineage>
        <taxon>Bacteria</taxon>
        <taxon>Pseudomonadati</taxon>
        <taxon>Pseudomonadota</taxon>
        <taxon>Alphaproteobacteria</taxon>
        <taxon>Hyphomicrobiales</taxon>
        <taxon>Methylocystaceae</taxon>
        <taxon>Methylocystis</taxon>
    </lineage>
</organism>
<feature type="compositionally biased region" description="Basic residues" evidence="1">
    <location>
        <begin position="45"/>
        <end position="62"/>
    </location>
</feature>
<evidence type="ECO:0000313" key="3">
    <source>
        <dbReference type="Proteomes" id="UP001317629"/>
    </source>
</evidence>
<protein>
    <submittedName>
        <fullName evidence="2">Uncharacterized protein</fullName>
    </submittedName>
</protein>
<name>A0ABN6VJ42_9HYPH</name>
<evidence type="ECO:0000256" key="1">
    <source>
        <dbReference type="SAM" id="MobiDB-lite"/>
    </source>
</evidence>
<reference evidence="2 3" key="1">
    <citation type="journal article" date="2023" name="Int. J. Syst. Evol. Microbiol.">
        <title>Methylocystis iwaonis sp. nov., a type II methane-oxidizing bacterium from surface soil of a rice paddy field in Japan, and emended description of the genus Methylocystis (ex Whittenbury et al. 1970) Bowman et al. 1993.</title>
        <authorList>
            <person name="Kaise H."/>
            <person name="Sawadogo J.B."/>
            <person name="Alam M.S."/>
            <person name="Ueno C."/>
            <person name="Dianou D."/>
            <person name="Shinjo R."/>
            <person name="Asakawa S."/>
        </authorList>
    </citation>
    <scope>NUCLEOTIDE SEQUENCE [LARGE SCALE GENOMIC DNA]</scope>
    <source>
        <strain evidence="2 3">SS37A-Re</strain>
    </source>
</reference>
<gene>
    <name evidence="2" type="ORF">SS37A_32140</name>
</gene>
<dbReference type="EMBL" id="AP027142">
    <property type="protein sequence ID" value="BDV35685.1"/>
    <property type="molecule type" value="Genomic_DNA"/>
</dbReference>
<feature type="region of interest" description="Disordered" evidence="1">
    <location>
        <begin position="1"/>
        <end position="62"/>
    </location>
</feature>
<keyword evidence="3" id="KW-1185">Reference proteome</keyword>
<evidence type="ECO:0000313" key="2">
    <source>
        <dbReference type="EMBL" id="BDV35685.1"/>
    </source>
</evidence>
<sequence length="62" mass="6682">MPGNHKKEPVGVGDEPEAWSRFERAVDAAVKSGPKRNPAPQPVNKKARPASKGRVHKGKKDG</sequence>